<dbReference type="EMBL" id="CAIIXF020000007">
    <property type="protein sequence ID" value="CAH1788880.1"/>
    <property type="molecule type" value="Genomic_DNA"/>
</dbReference>
<feature type="signal peptide" evidence="1">
    <location>
        <begin position="1"/>
        <end position="22"/>
    </location>
</feature>
<gene>
    <name evidence="2" type="ORF">OFUS_LOCUS14331</name>
</gene>
<feature type="non-terminal residue" evidence="2">
    <location>
        <position position="260"/>
    </location>
</feature>
<comment type="caution">
    <text evidence="2">The sequence shown here is derived from an EMBL/GenBank/DDBJ whole genome shotgun (WGS) entry which is preliminary data.</text>
</comment>
<dbReference type="InterPro" id="IPR036179">
    <property type="entry name" value="Ig-like_dom_sf"/>
</dbReference>
<accession>A0A8S4P6C0</accession>
<evidence type="ECO:0000256" key="1">
    <source>
        <dbReference type="SAM" id="SignalP"/>
    </source>
</evidence>
<protein>
    <recommendedName>
        <fullName evidence="4">Ig-like domain-containing protein</fullName>
    </recommendedName>
</protein>
<evidence type="ECO:0008006" key="4">
    <source>
        <dbReference type="Google" id="ProtNLM"/>
    </source>
</evidence>
<keyword evidence="3" id="KW-1185">Reference proteome</keyword>
<dbReference type="Proteomes" id="UP000749559">
    <property type="component" value="Unassembled WGS sequence"/>
</dbReference>
<name>A0A8S4P6C0_OWEFU</name>
<evidence type="ECO:0000313" key="3">
    <source>
        <dbReference type="Proteomes" id="UP000749559"/>
    </source>
</evidence>
<evidence type="ECO:0000313" key="2">
    <source>
        <dbReference type="EMBL" id="CAH1788880.1"/>
    </source>
</evidence>
<feature type="chain" id="PRO_5035890992" description="Ig-like domain-containing protein" evidence="1">
    <location>
        <begin position="23"/>
        <end position="260"/>
    </location>
</feature>
<dbReference type="Gene3D" id="2.60.40.10">
    <property type="entry name" value="Immunoglobulins"/>
    <property type="match status" value="1"/>
</dbReference>
<reference evidence="2" key="1">
    <citation type="submission" date="2022-03" db="EMBL/GenBank/DDBJ databases">
        <authorList>
            <person name="Martin C."/>
        </authorList>
    </citation>
    <scope>NUCLEOTIDE SEQUENCE</scope>
</reference>
<organism evidence="2 3">
    <name type="scientific">Owenia fusiformis</name>
    <name type="common">Polychaete worm</name>
    <dbReference type="NCBI Taxonomy" id="6347"/>
    <lineage>
        <taxon>Eukaryota</taxon>
        <taxon>Metazoa</taxon>
        <taxon>Spiralia</taxon>
        <taxon>Lophotrochozoa</taxon>
        <taxon>Annelida</taxon>
        <taxon>Polychaeta</taxon>
        <taxon>Sedentaria</taxon>
        <taxon>Canalipalpata</taxon>
        <taxon>Sabellida</taxon>
        <taxon>Oweniida</taxon>
        <taxon>Oweniidae</taxon>
        <taxon>Owenia</taxon>
    </lineage>
</organism>
<proteinExistence type="predicted"/>
<dbReference type="AlphaFoldDB" id="A0A8S4P6C0"/>
<keyword evidence="1" id="KW-0732">Signal</keyword>
<sequence>MMLFYTLRGIVLVSIFVTQITSWTTDIKGNLNKDVFIPYIEEWNSKLPVNHVKCIVRRYSLGRTVETELKPDQRYKFEKSGLLIRNVKMEDTGYYKCDSDYNEQNKTKTHTTEVKLHIVIAGCEFSNDFCDFTNERSKWRRSSSELSPHTGLSKEALICQMKSEDVPIEYTTYQHTGFFIHPKADEEEEIILRSATLPFGDMDCELDGRVELDSLIYGSSNASINAYGILKDGREAFRNTVGAKHHNKWIHDKFSYNPFP</sequence>
<dbReference type="InterPro" id="IPR013783">
    <property type="entry name" value="Ig-like_fold"/>
</dbReference>
<dbReference type="SUPFAM" id="SSF48726">
    <property type="entry name" value="Immunoglobulin"/>
    <property type="match status" value="1"/>
</dbReference>